<proteinExistence type="predicted"/>
<accession>A0A6P4E0A9</accession>
<name>A0A6P4E0A9_DRORH</name>
<dbReference type="OrthoDB" id="8032356at2759"/>
<protein>
    <submittedName>
        <fullName evidence="1">Uncharacterized protein LOC108038913</fullName>
    </submittedName>
</protein>
<sequence length="737" mass="85192">MSEESENQAISLSFSELHAIDQEDIILLVDVDSAVNISKACIANDSADRVEVLTLWFSKLLRAYLDESVCCFQAVKSMCDWFFHVSNNSYGVNSDQTKLFNEVLAFLTAYRNHLLKAGERLVHWFANLLLFMIDFLEEEGKESEHQVRVGIHFEVLSLLKKNTSESKTFQPRITPLMQTIMQHAESARNNFRDLELPVKSSDTITYMCVHYMSCVNLKDEPMPQWLKETILHLCKMVFGYLEDLYKNGLLTVPEEKLKEFMEVMRAYFLMLQQIFRNGLMQVDRNVAVCIMDLFMCDETTPSHYSEEYIQQLISTYVRPYIMELYELIYSFEECQEYLLFSIFGPPEEDYFDVCLDFVTAVSTDDADVLPKTCQTLQKIFEYLFKDATNFVNAERYERVMDAFGSLLYLVPIKELHSYFCAGLFQKDIITSQVCADILMLCFRLKEENKCWTPIDIEQAIVFWNKCNNSYCMFSKNPSQWHVQRFLKYFHCLGKQGLPALSIRNFRHLLAVITEDKQIGIQLLNRLDHVSSAAPTQVKDYYEMVAMLELLVKNRHTDCSQWFQRSSDMSKKVMSIANSTTFTSAYFKLLAFANKPTQLLILRGLASGNGCTNWHRQRFIDACKVSDDAQLKAFSARHLIDADAQLLLETMRGKPKTSDTSVDGLFDVSKSSYTRNSEHKCLVSSLKRKRNEIPPKQILLDIYEGSLQLSKSTDDFDAADWDLHKKVLANLSSILPRS</sequence>
<reference evidence="1" key="1">
    <citation type="submission" date="2025-08" db="UniProtKB">
        <authorList>
            <consortium name="RefSeq"/>
        </authorList>
    </citation>
    <scope>IDENTIFICATION</scope>
</reference>
<dbReference type="RefSeq" id="XP_016971287.1">
    <property type="nucleotide sequence ID" value="XM_017115798.1"/>
</dbReference>
<organism evidence="1">
    <name type="scientific">Drosophila rhopaloa</name>
    <name type="common">Fruit fly</name>
    <dbReference type="NCBI Taxonomy" id="1041015"/>
    <lineage>
        <taxon>Eukaryota</taxon>
        <taxon>Metazoa</taxon>
        <taxon>Ecdysozoa</taxon>
        <taxon>Arthropoda</taxon>
        <taxon>Hexapoda</taxon>
        <taxon>Insecta</taxon>
        <taxon>Pterygota</taxon>
        <taxon>Neoptera</taxon>
        <taxon>Endopterygota</taxon>
        <taxon>Diptera</taxon>
        <taxon>Brachycera</taxon>
        <taxon>Muscomorpha</taxon>
        <taxon>Ephydroidea</taxon>
        <taxon>Drosophilidae</taxon>
        <taxon>Drosophila</taxon>
        <taxon>Sophophora</taxon>
    </lineage>
</organism>
<dbReference type="RefSeq" id="XP_016971287.2">
    <property type="nucleotide sequence ID" value="XM_017115798.2"/>
</dbReference>
<dbReference type="GeneID" id="108038913"/>
<evidence type="ECO:0000313" key="1">
    <source>
        <dbReference type="RefSeq" id="XP_016971287.1"/>
    </source>
</evidence>
<gene>
    <name evidence="1" type="primary">LOC108038913</name>
</gene>
<dbReference type="AlphaFoldDB" id="A0A6P4E0A9"/>